<sequence>MSPNESHWQPHSITDPSWKPYTRSGTYRTVWEDWWNQKGKGDELLLAGRDVDLESLANTDLADTQGKFYIREHHVQLYERLCKMAQRFSCGGVVLFGQPGTGKTYYLFFLLLKKLTKGEPVLFSLSKRPARPGTSEITKPSRSNLGSYQQ</sequence>
<keyword evidence="3" id="KW-1185">Reference proteome</keyword>
<feature type="region of interest" description="Disordered" evidence="1">
    <location>
        <begin position="128"/>
        <end position="150"/>
    </location>
</feature>
<organism evidence="2 3">
    <name type="scientific">Pleurotus eryngii</name>
    <name type="common">Boletus of the steppes</name>
    <dbReference type="NCBI Taxonomy" id="5323"/>
    <lineage>
        <taxon>Eukaryota</taxon>
        <taxon>Fungi</taxon>
        <taxon>Dikarya</taxon>
        <taxon>Basidiomycota</taxon>
        <taxon>Agaricomycotina</taxon>
        <taxon>Agaricomycetes</taxon>
        <taxon>Agaricomycetidae</taxon>
        <taxon>Agaricales</taxon>
        <taxon>Pleurotineae</taxon>
        <taxon>Pleurotaceae</taxon>
        <taxon>Pleurotus</taxon>
    </lineage>
</organism>
<dbReference type="AlphaFoldDB" id="A0A9P6D146"/>
<feature type="compositionally biased region" description="Polar residues" evidence="1">
    <location>
        <begin position="135"/>
        <end position="150"/>
    </location>
</feature>
<gene>
    <name evidence="2" type="ORF">BDN71DRAFT_1513113</name>
</gene>
<accession>A0A9P6D146</accession>
<evidence type="ECO:0000313" key="3">
    <source>
        <dbReference type="Proteomes" id="UP000807025"/>
    </source>
</evidence>
<dbReference type="InterPro" id="IPR027417">
    <property type="entry name" value="P-loop_NTPase"/>
</dbReference>
<dbReference type="Proteomes" id="UP000807025">
    <property type="component" value="Unassembled WGS sequence"/>
</dbReference>
<evidence type="ECO:0000256" key="1">
    <source>
        <dbReference type="SAM" id="MobiDB-lite"/>
    </source>
</evidence>
<comment type="caution">
    <text evidence="2">The sequence shown here is derived from an EMBL/GenBank/DDBJ whole genome shotgun (WGS) entry which is preliminary data.</text>
</comment>
<dbReference type="OrthoDB" id="2340858at2759"/>
<reference evidence="2" key="1">
    <citation type="submission" date="2020-11" db="EMBL/GenBank/DDBJ databases">
        <authorList>
            <consortium name="DOE Joint Genome Institute"/>
            <person name="Ahrendt S."/>
            <person name="Riley R."/>
            <person name="Andreopoulos W."/>
            <person name="Labutti K."/>
            <person name="Pangilinan J."/>
            <person name="Ruiz-Duenas F.J."/>
            <person name="Barrasa J.M."/>
            <person name="Sanchez-Garcia M."/>
            <person name="Camarero S."/>
            <person name="Miyauchi S."/>
            <person name="Serrano A."/>
            <person name="Linde D."/>
            <person name="Babiker R."/>
            <person name="Drula E."/>
            <person name="Ayuso-Fernandez I."/>
            <person name="Pacheco R."/>
            <person name="Padilla G."/>
            <person name="Ferreira P."/>
            <person name="Barriuso J."/>
            <person name="Kellner H."/>
            <person name="Castanera R."/>
            <person name="Alfaro M."/>
            <person name="Ramirez L."/>
            <person name="Pisabarro A.G."/>
            <person name="Kuo A."/>
            <person name="Tritt A."/>
            <person name="Lipzen A."/>
            <person name="He G."/>
            <person name="Yan M."/>
            <person name="Ng V."/>
            <person name="Cullen D."/>
            <person name="Martin F."/>
            <person name="Rosso M.-N."/>
            <person name="Henrissat B."/>
            <person name="Hibbett D."/>
            <person name="Martinez A.T."/>
            <person name="Grigoriev I.V."/>
        </authorList>
    </citation>
    <scope>NUCLEOTIDE SEQUENCE</scope>
    <source>
        <strain evidence="2">ATCC 90797</strain>
    </source>
</reference>
<dbReference type="SUPFAM" id="SSF52540">
    <property type="entry name" value="P-loop containing nucleoside triphosphate hydrolases"/>
    <property type="match status" value="1"/>
</dbReference>
<dbReference type="EMBL" id="MU154716">
    <property type="protein sequence ID" value="KAF9488376.1"/>
    <property type="molecule type" value="Genomic_DNA"/>
</dbReference>
<protein>
    <submittedName>
        <fullName evidence="2">Uncharacterized protein</fullName>
    </submittedName>
</protein>
<proteinExistence type="predicted"/>
<name>A0A9P6D146_PLEER</name>
<evidence type="ECO:0000313" key="2">
    <source>
        <dbReference type="EMBL" id="KAF9488376.1"/>
    </source>
</evidence>